<reference evidence="1" key="1">
    <citation type="journal article" name="BMC Genomics">
        <title>Long-read sequencing and de novo genome assembly of marine medaka (Oryzias melastigma).</title>
        <authorList>
            <person name="Liang P."/>
            <person name="Saqib H.S.A."/>
            <person name="Ni X."/>
            <person name="Shen Y."/>
        </authorList>
    </citation>
    <scope>NUCLEOTIDE SEQUENCE</scope>
    <source>
        <strain evidence="1">Bigg-433</strain>
    </source>
</reference>
<protein>
    <submittedName>
        <fullName evidence="1">Uncharacterized protein</fullName>
    </submittedName>
</protein>
<organism evidence="1 2">
    <name type="scientific">Oryzias melastigma</name>
    <name type="common">Marine medaka</name>
    <dbReference type="NCBI Taxonomy" id="30732"/>
    <lineage>
        <taxon>Eukaryota</taxon>
        <taxon>Metazoa</taxon>
        <taxon>Chordata</taxon>
        <taxon>Craniata</taxon>
        <taxon>Vertebrata</taxon>
        <taxon>Euteleostomi</taxon>
        <taxon>Actinopterygii</taxon>
        <taxon>Neopterygii</taxon>
        <taxon>Teleostei</taxon>
        <taxon>Neoteleostei</taxon>
        <taxon>Acanthomorphata</taxon>
        <taxon>Ovalentaria</taxon>
        <taxon>Atherinomorphae</taxon>
        <taxon>Beloniformes</taxon>
        <taxon>Adrianichthyidae</taxon>
        <taxon>Oryziinae</taxon>
        <taxon>Oryzias</taxon>
    </lineage>
</organism>
<dbReference type="AlphaFoldDB" id="A0A834CVN7"/>
<evidence type="ECO:0000313" key="2">
    <source>
        <dbReference type="Proteomes" id="UP000646548"/>
    </source>
</evidence>
<name>A0A834CVN7_ORYME</name>
<proteinExistence type="predicted"/>
<dbReference type="EMBL" id="WKFB01000164">
    <property type="protein sequence ID" value="KAF6733166.1"/>
    <property type="molecule type" value="Genomic_DNA"/>
</dbReference>
<sequence>MTASRDRQELSFTQCDVAFTDPTSSPGGEQARSVACCPKAVTGRGWCDCVQRGGTPLSQGSARLQAQTSPLIGWMT</sequence>
<dbReference type="Proteomes" id="UP000646548">
    <property type="component" value="Unassembled WGS sequence"/>
</dbReference>
<evidence type="ECO:0000313" key="1">
    <source>
        <dbReference type="EMBL" id="KAF6733166.1"/>
    </source>
</evidence>
<gene>
    <name evidence="1" type="ORF">FQA47_000750</name>
</gene>
<comment type="caution">
    <text evidence="1">The sequence shown here is derived from an EMBL/GenBank/DDBJ whole genome shotgun (WGS) entry which is preliminary data.</text>
</comment>
<accession>A0A834CVN7</accession>